<evidence type="ECO:0008006" key="5">
    <source>
        <dbReference type="Google" id="ProtNLM"/>
    </source>
</evidence>
<evidence type="ECO:0000256" key="1">
    <source>
        <dbReference type="SAM" id="Phobius"/>
    </source>
</evidence>
<dbReference type="SUPFAM" id="SSF50939">
    <property type="entry name" value="Sialidases"/>
    <property type="match status" value="1"/>
</dbReference>
<evidence type="ECO:0000313" key="4">
    <source>
        <dbReference type="Proteomes" id="UP001152797"/>
    </source>
</evidence>
<feature type="transmembrane region" description="Helical" evidence="1">
    <location>
        <begin position="47"/>
        <end position="65"/>
    </location>
</feature>
<organism evidence="2">
    <name type="scientific">Cladocopium goreaui</name>
    <dbReference type="NCBI Taxonomy" id="2562237"/>
    <lineage>
        <taxon>Eukaryota</taxon>
        <taxon>Sar</taxon>
        <taxon>Alveolata</taxon>
        <taxon>Dinophyceae</taxon>
        <taxon>Suessiales</taxon>
        <taxon>Symbiodiniaceae</taxon>
        <taxon>Cladocopium</taxon>
    </lineage>
</organism>
<keyword evidence="1" id="KW-0812">Transmembrane</keyword>
<dbReference type="Gene3D" id="2.120.10.10">
    <property type="match status" value="1"/>
</dbReference>
<dbReference type="EMBL" id="CAMXCT020000001">
    <property type="protein sequence ID" value="CAL1125541.1"/>
    <property type="molecule type" value="Genomic_DNA"/>
</dbReference>
<keyword evidence="4" id="KW-1185">Reference proteome</keyword>
<proteinExistence type="predicted"/>
<dbReference type="InterPro" id="IPR036278">
    <property type="entry name" value="Sialidase_sf"/>
</dbReference>
<gene>
    <name evidence="2" type="ORF">C1SCF055_LOCUS756</name>
</gene>
<evidence type="ECO:0000313" key="2">
    <source>
        <dbReference type="EMBL" id="CAI3972166.1"/>
    </source>
</evidence>
<reference evidence="2" key="1">
    <citation type="submission" date="2022-10" db="EMBL/GenBank/DDBJ databases">
        <authorList>
            <person name="Chen Y."/>
            <person name="Dougan E. K."/>
            <person name="Chan C."/>
            <person name="Rhodes N."/>
            <person name="Thang M."/>
        </authorList>
    </citation>
    <scope>NUCLEOTIDE SEQUENCE</scope>
</reference>
<protein>
    <recommendedName>
        <fullName evidence="5">Sialidase domain-containing protein</fullName>
    </recommendedName>
</protein>
<evidence type="ECO:0000313" key="3">
    <source>
        <dbReference type="EMBL" id="CAL1125541.1"/>
    </source>
</evidence>
<reference evidence="3" key="2">
    <citation type="submission" date="2024-04" db="EMBL/GenBank/DDBJ databases">
        <authorList>
            <person name="Chen Y."/>
            <person name="Shah S."/>
            <person name="Dougan E. K."/>
            <person name="Thang M."/>
            <person name="Chan C."/>
        </authorList>
    </citation>
    <scope>NUCLEOTIDE SEQUENCE [LARGE SCALE GENOMIC DNA]</scope>
</reference>
<keyword evidence="1" id="KW-1133">Transmembrane helix</keyword>
<feature type="transmembrane region" description="Helical" evidence="1">
    <location>
        <begin position="6"/>
        <end position="35"/>
    </location>
</feature>
<dbReference type="Proteomes" id="UP001152797">
    <property type="component" value="Unassembled WGS sequence"/>
</dbReference>
<dbReference type="EMBL" id="CAMXCT010000001">
    <property type="protein sequence ID" value="CAI3972166.1"/>
    <property type="molecule type" value="Genomic_DNA"/>
</dbReference>
<dbReference type="CDD" id="cd15482">
    <property type="entry name" value="Sialidase_non-viral"/>
    <property type="match status" value="1"/>
</dbReference>
<keyword evidence="1" id="KW-0472">Membrane</keyword>
<name>A0A9P1BEY8_9DINO</name>
<dbReference type="EMBL" id="CAMXCT030000001">
    <property type="protein sequence ID" value="CAL4759478.1"/>
    <property type="molecule type" value="Genomic_DNA"/>
</dbReference>
<dbReference type="AlphaFoldDB" id="A0A9P1BEY8"/>
<accession>A0A9P1BEY8</accession>
<sequence>MAACGLFFGLIAWGGWIGGFFFVFACGGVLLGVGISKRDSRYYAPSILLLGLAAFFLAGGLPVAYGDGSSTLAIRVKIVDTQGNPIKAADVCLREVNLISLPRGIPLDSNSMPNANTPGLYATSDAVGGARFTYSFQYTFRRSWFVDKSQLYIREDLWIQIDAPGYKRTSFRLEPVLGRIYDWQELPLPTIKVKLEPVASCTAPHEEGDYGIVWMFSRIVGASSLRSTAPYLLFKALFCGLGIMTCWRLWVSAVVSLGLFLGVGLSVDGQPALAGEVDASLAEQLLAPTDEQQALLEAAEAAGVLEIAPVNLPVDPPGDCNHFGWPIATMAGDAIVVMHRRIPGHNPKGAGRPHEKMSYGIVLRSDDAGQTWSQPYDLRDAMSPEDRLRGGIVPLSHRFKFEKDNKSTEGYKVHLHAIGTTRDGAVVAINNHGVFRSDDHGRTWSHFSGALRDDTFPHPIVNIGPKVLDHPRLGLTVFGNWFGTAAGPKKSDQLVVLQSPDGGAHWEVETYDAGFEQYEPAALLWEDEFLLITRDQTTGNEHRQITWKPGSEPEVTSTNLQNPRLIDTVDFSFNPVSERFEMVRSERHHMELWLWSIDPADWPAGKWKRECRLLARKGKFYSTADGFHPASAVVDRDRGVQHIFIYSGHPNGPAGVFRITRTLDTPKLVEVLNQQIAPSN</sequence>
<comment type="caution">
    <text evidence="2">The sequence shown here is derived from an EMBL/GenBank/DDBJ whole genome shotgun (WGS) entry which is preliminary data.</text>
</comment>